<name>A0A0D9XZG8_9ORYZ</name>
<dbReference type="Proteomes" id="UP000032180">
    <property type="component" value="Chromosome 12"/>
</dbReference>
<dbReference type="Gramene" id="LPERR12G10430.1">
    <property type="protein sequence ID" value="LPERR12G10430.1"/>
    <property type="gene ID" value="LPERR12G10430"/>
</dbReference>
<protein>
    <submittedName>
        <fullName evidence="1">Uncharacterized protein</fullName>
    </submittedName>
</protein>
<organism evidence="1 2">
    <name type="scientific">Leersia perrieri</name>
    <dbReference type="NCBI Taxonomy" id="77586"/>
    <lineage>
        <taxon>Eukaryota</taxon>
        <taxon>Viridiplantae</taxon>
        <taxon>Streptophyta</taxon>
        <taxon>Embryophyta</taxon>
        <taxon>Tracheophyta</taxon>
        <taxon>Spermatophyta</taxon>
        <taxon>Magnoliopsida</taxon>
        <taxon>Liliopsida</taxon>
        <taxon>Poales</taxon>
        <taxon>Poaceae</taxon>
        <taxon>BOP clade</taxon>
        <taxon>Oryzoideae</taxon>
        <taxon>Oryzeae</taxon>
        <taxon>Oryzinae</taxon>
        <taxon>Leersia</taxon>
    </lineage>
</organism>
<dbReference type="HOGENOM" id="CLU_1680456_0_0_1"/>
<proteinExistence type="predicted"/>
<keyword evidence="2" id="KW-1185">Reference proteome</keyword>
<evidence type="ECO:0000313" key="2">
    <source>
        <dbReference type="Proteomes" id="UP000032180"/>
    </source>
</evidence>
<accession>A0A0D9XZG8</accession>
<sequence>MSFDLEHECFTPVTPLPAMDEGHYCEQLTEVGGRLAVAVEIDRRNTIIVKVWILKGPGDKQRWSHWRTIQGLQPSQKMEHAYFAYDKCVLTSIYQQVLGKTFFNIVYKHLSCSLQDDSILIRAIAGTPVAKFDTRDLRMFSYTETTETLDIYNKAYG</sequence>
<reference evidence="2" key="2">
    <citation type="submission" date="2013-12" db="EMBL/GenBank/DDBJ databases">
        <authorList>
            <person name="Yu Y."/>
            <person name="Lee S."/>
            <person name="de Baynast K."/>
            <person name="Wissotski M."/>
            <person name="Liu L."/>
            <person name="Talag J."/>
            <person name="Goicoechea J."/>
            <person name="Angelova A."/>
            <person name="Jetty R."/>
            <person name="Kudrna D."/>
            <person name="Golser W."/>
            <person name="Rivera L."/>
            <person name="Zhang J."/>
            <person name="Wing R."/>
        </authorList>
    </citation>
    <scope>NUCLEOTIDE SEQUENCE</scope>
</reference>
<evidence type="ECO:0000313" key="1">
    <source>
        <dbReference type="EnsemblPlants" id="LPERR12G10430.1"/>
    </source>
</evidence>
<reference evidence="1" key="3">
    <citation type="submission" date="2015-04" db="UniProtKB">
        <authorList>
            <consortium name="EnsemblPlants"/>
        </authorList>
    </citation>
    <scope>IDENTIFICATION</scope>
</reference>
<dbReference type="EnsemblPlants" id="LPERR12G10430.1">
    <property type="protein sequence ID" value="LPERR12G10430.1"/>
    <property type="gene ID" value="LPERR12G10430"/>
</dbReference>
<reference evidence="1 2" key="1">
    <citation type="submission" date="2012-08" db="EMBL/GenBank/DDBJ databases">
        <title>Oryza genome evolution.</title>
        <authorList>
            <person name="Wing R.A."/>
        </authorList>
    </citation>
    <scope>NUCLEOTIDE SEQUENCE</scope>
</reference>
<dbReference type="AlphaFoldDB" id="A0A0D9XZG8"/>